<comment type="caution">
    <text evidence="2">The sequence shown here is derived from an EMBL/GenBank/DDBJ whole genome shotgun (WGS) entry which is preliminary data.</text>
</comment>
<proteinExistence type="predicted"/>
<dbReference type="EMBL" id="SPHZ02000004">
    <property type="protein sequence ID" value="KAF0922018.1"/>
    <property type="molecule type" value="Genomic_DNA"/>
</dbReference>
<feature type="compositionally biased region" description="Low complexity" evidence="1">
    <location>
        <begin position="55"/>
        <end position="66"/>
    </location>
</feature>
<protein>
    <submittedName>
        <fullName evidence="2">Uncharacterized protein</fullName>
    </submittedName>
</protein>
<organism evidence="2 3">
    <name type="scientific">Oryza meyeriana var. granulata</name>
    <dbReference type="NCBI Taxonomy" id="110450"/>
    <lineage>
        <taxon>Eukaryota</taxon>
        <taxon>Viridiplantae</taxon>
        <taxon>Streptophyta</taxon>
        <taxon>Embryophyta</taxon>
        <taxon>Tracheophyta</taxon>
        <taxon>Spermatophyta</taxon>
        <taxon>Magnoliopsida</taxon>
        <taxon>Liliopsida</taxon>
        <taxon>Poales</taxon>
        <taxon>Poaceae</taxon>
        <taxon>BOP clade</taxon>
        <taxon>Oryzoideae</taxon>
        <taxon>Oryzeae</taxon>
        <taxon>Oryzinae</taxon>
        <taxon>Oryza</taxon>
        <taxon>Oryza meyeriana</taxon>
    </lineage>
</organism>
<dbReference type="Proteomes" id="UP000479710">
    <property type="component" value="Unassembled WGS sequence"/>
</dbReference>
<feature type="compositionally biased region" description="Basic residues" evidence="1">
    <location>
        <begin position="72"/>
        <end position="82"/>
    </location>
</feature>
<reference evidence="2 3" key="1">
    <citation type="submission" date="2019-11" db="EMBL/GenBank/DDBJ databases">
        <title>Whole genome sequence of Oryza granulata.</title>
        <authorList>
            <person name="Li W."/>
        </authorList>
    </citation>
    <scope>NUCLEOTIDE SEQUENCE [LARGE SCALE GENOMIC DNA]</scope>
    <source>
        <strain evidence="3">cv. Menghai</strain>
        <tissue evidence="2">Leaf</tissue>
    </source>
</reference>
<name>A0A6G1EB49_9ORYZ</name>
<feature type="region of interest" description="Disordered" evidence="1">
    <location>
        <begin position="1"/>
        <end position="34"/>
    </location>
</feature>
<dbReference type="AlphaFoldDB" id="A0A6G1EB49"/>
<keyword evidence="3" id="KW-1185">Reference proteome</keyword>
<sequence length="97" mass="10454">MMTRVDAAALADSDERREAQRTMTMLTMQRPADEARRWRRLRVSALCLGAAHWAAGGNGGEAAEAGDGTGGRRWRTVRRGMGHSKGGSSPGEAVEQE</sequence>
<evidence type="ECO:0000313" key="2">
    <source>
        <dbReference type="EMBL" id="KAF0922018.1"/>
    </source>
</evidence>
<evidence type="ECO:0000256" key="1">
    <source>
        <dbReference type="SAM" id="MobiDB-lite"/>
    </source>
</evidence>
<feature type="region of interest" description="Disordered" evidence="1">
    <location>
        <begin position="55"/>
        <end position="97"/>
    </location>
</feature>
<accession>A0A6G1EB49</accession>
<gene>
    <name evidence="2" type="ORF">E2562_021606</name>
</gene>
<evidence type="ECO:0000313" key="3">
    <source>
        <dbReference type="Proteomes" id="UP000479710"/>
    </source>
</evidence>